<dbReference type="GO" id="GO:0005975">
    <property type="term" value="P:carbohydrate metabolic process"/>
    <property type="evidence" value="ECO:0007669"/>
    <property type="project" value="InterPro"/>
</dbReference>
<evidence type="ECO:0000256" key="1">
    <source>
        <dbReference type="ARBA" id="ARBA00001657"/>
    </source>
</evidence>
<keyword evidence="3" id="KW-0472">Membrane</keyword>
<organism evidence="6 7">
    <name type="scientific">Bicyclus anynana</name>
    <name type="common">Squinting bush brown butterfly</name>
    <dbReference type="NCBI Taxonomy" id="110368"/>
    <lineage>
        <taxon>Eukaryota</taxon>
        <taxon>Metazoa</taxon>
        <taxon>Ecdysozoa</taxon>
        <taxon>Arthropoda</taxon>
        <taxon>Hexapoda</taxon>
        <taxon>Insecta</taxon>
        <taxon>Pterygota</taxon>
        <taxon>Neoptera</taxon>
        <taxon>Endopterygota</taxon>
        <taxon>Lepidoptera</taxon>
        <taxon>Glossata</taxon>
        <taxon>Ditrysia</taxon>
        <taxon>Papilionoidea</taxon>
        <taxon>Nymphalidae</taxon>
        <taxon>Satyrinae</taxon>
        <taxon>Satyrini</taxon>
        <taxon>Mycalesina</taxon>
        <taxon>Bicyclus</taxon>
    </lineage>
</organism>
<dbReference type="SUPFAM" id="SSF51445">
    <property type="entry name" value="(Trans)glycosidases"/>
    <property type="match status" value="1"/>
</dbReference>
<dbReference type="Pfam" id="PF00128">
    <property type="entry name" value="Alpha-amylase"/>
    <property type="match status" value="1"/>
</dbReference>
<dbReference type="AlphaFoldDB" id="A0A6J1MQX8"/>
<dbReference type="InterPro" id="IPR006047">
    <property type="entry name" value="GH13_cat_dom"/>
</dbReference>
<dbReference type="EC" id="3.2.1.20" evidence="2"/>
<accession>A0A6J1MQX8</accession>
<evidence type="ECO:0000256" key="4">
    <source>
        <dbReference type="SAM" id="SignalP"/>
    </source>
</evidence>
<dbReference type="GO" id="GO:0004558">
    <property type="term" value="F:alpha-1,4-glucosidase activity"/>
    <property type="evidence" value="ECO:0007669"/>
    <property type="project" value="UniProtKB-EC"/>
</dbReference>
<evidence type="ECO:0000313" key="7">
    <source>
        <dbReference type="RefSeq" id="XP_023936884.2"/>
    </source>
</evidence>
<name>A0A6J1MQX8_BICAN</name>
<gene>
    <name evidence="7" type="primary">LOC112045058</name>
</gene>
<dbReference type="PANTHER" id="PTHR10357:SF179">
    <property type="entry name" value="NEUTRAL AND BASIC AMINO ACID TRANSPORT PROTEIN RBAT"/>
    <property type="match status" value="1"/>
</dbReference>
<comment type="catalytic activity">
    <reaction evidence="1">
        <text>Hydrolysis of terminal, non-reducing (1-&gt;4)-linked alpha-D-glucose residues with release of alpha-D-glucose.</text>
        <dbReference type="EC" id="3.2.1.20"/>
    </reaction>
</comment>
<dbReference type="RefSeq" id="XP_023936884.2">
    <property type="nucleotide sequence ID" value="XM_024081116.2"/>
</dbReference>
<reference evidence="7" key="1">
    <citation type="submission" date="2025-08" db="UniProtKB">
        <authorList>
            <consortium name="RefSeq"/>
        </authorList>
    </citation>
    <scope>IDENTIFICATION</scope>
</reference>
<keyword evidence="3" id="KW-0812">Transmembrane</keyword>
<keyword evidence="4" id="KW-0732">Signal</keyword>
<feature type="signal peptide" evidence="4">
    <location>
        <begin position="1"/>
        <end position="16"/>
    </location>
</feature>
<dbReference type="GeneID" id="112045058"/>
<protein>
    <recommendedName>
        <fullName evidence="2">alpha-glucosidase</fullName>
        <ecNumber evidence="2">3.2.1.20</ecNumber>
    </recommendedName>
</protein>
<dbReference type="InterPro" id="IPR045857">
    <property type="entry name" value="O16G_dom_2"/>
</dbReference>
<dbReference type="InterPro" id="IPR017853">
    <property type="entry name" value="GH"/>
</dbReference>
<keyword evidence="6" id="KW-1185">Reference proteome</keyword>
<feature type="transmembrane region" description="Helical" evidence="3">
    <location>
        <begin position="590"/>
        <end position="610"/>
    </location>
</feature>
<evidence type="ECO:0000256" key="2">
    <source>
        <dbReference type="ARBA" id="ARBA00012741"/>
    </source>
</evidence>
<proteinExistence type="predicted"/>
<sequence length="611" mass="68482">MRLPILLLAVATAAAASDLDWWKTALVYQIYPRSFKDSNGDGTGDLNGITEKLPYLQETGIDAIWMSPIYRSPNYDSGYDITDYRSIQEEYGTMEDFDRLLNVSRGLGMRVVLDFVPNHTGNESEWFSKSTTRTSPYTDYYVWADGLNATDENGTLYEKPPSNWVSSFRGSAWQYHEVRGQYYLHQFVIGQPDLNYRNNVVQEEMKNVLRFWLDKGVSGFRVDAINRLYEADPRNFSGLYPDEPLSGAEGAVPDDYEYLQHIYTENLFETYDVVYDWRDVLDEYITSQGEYKIMMTEAYADLQLMIRYYGTKTRNGSIPFNFSFLGDINKDSTAWEIKTVIDKWMTYMPSGNVANWVNGNHDQSRMANRQGVDRVDAMNMLALILPGVAITYQGEEIGMTDGYVSWNDTQDPQACNTNDPVNYYKKSRDPNRTPYHWDGSANAGFSNTTGATWLPVASNYQTVNLAAQMATQKSHYHFYKDVAAQRKTPALQEGDLDTRALSESLLVVTRLLPGEAGMLGVVNLAAEAQTIDLTSLKILPSDLEVVASGVNCALEKNATLTKSSIPVSAHCALLFRSGIVGGGNAAGAHYLSLPLLVLLVVATYSITACFS</sequence>
<feature type="domain" description="Glycosyl hydrolase family 13 catalytic" evidence="5">
    <location>
        <begin position="29"/>
        <end position="432"/>
    </location>
</feature>
<dbReference type="PANTHER" id="PTHR10357">
    <property type="entry name" value="ALPHA-AMYLASE FAMILY MEMBER"/>
    <property type="match status" value="1"/>
</dbReference>
<dbReference type="CDD" id="cd11328">
    <property type="entry name" value="AmyAc_maltase"/>
    <property type="match status" value="1"/>
</dbReference>
<keyword evidence="3" id="KW-1133">Transmembrane helix</keyword>
<evidence type="ECO:0000259" key="5">
    <source>
        <dbReference type="SMART" id="SM00642"/>
    </source>
</evidence>
<dbReference type="Proteomes" id="UP001652582">
    <property type="component" value="Chromosome 7"/>
</dbReference>
<dbReference type="Gene3D" id="3.90.400.10">
    <property type="entry name" value="Oligo-1,6-glucosidase, Domain 2"/>
    <property type="match status" value="1"/>
</dbReference>
<evidence type="ECO:0000313" key="6">
    <source>
        <dbReference type="Proteomes" id="UP001652582"/>
    </source>
</evidence>
<dbReference type="Gene3D" id="3.20.20.80">
    <property type="entry name" value="Glycosidases"/>
    <property type="match status" value="1"/>
</dbReference>
<dbReference type="OrthoDB" id="1740265at2759"/>
<dbReference type="SMART" id="SM00642">
    <property type="entry name" value="Aamy"/>
    <property type="match status" value="1"/>
</dbReference>
<feature type="chain" id="PRO_5045035142" description="alpha-glucosidase" evidence="4">
    <location>
        <begin position="17"/>
        <end position="611"/>
    </location>
</feature>
<evidence type="ECO:0000256" key="3">
    <source>
        <dbReference type="SAM" id="Phobius"/>
    </source>
</evidence>